<proteinExistence type="predicted"/>
<evidence type="ECO:0000313" key="1">
    <source>
        <dbReference type="EMBL" id="GCL47559.1"/>
    </source>
</evidence>
<comment type="caution">
    <text evidence="1">The sequence shown here is derived from an EMBL/GenBank/DDBJ whole genome shotgun (WGS) entry which is preliminary data.</text>
</comment>
<protein>
    <submittedName>
        <fullName evidence="1">Uncharacterized protein</fullName>
    </submittedName>
</protein>
<dbReference type="EMBL" id="BJCH01000048">
    <property type="protein sequence ID" value="GCL47559.1"/>
    <property type="molecule type" value="Genomic_DNA"/>
</dbReference>
<dbReference type="AlphaFoldDB" id="A0A6H9GCA3"/>
<sequence>MQINQAINGLINSKKMEIFDLYRLNAPLNLPEASLCFQNRDFIVFMERKEFFSPQKPLPGSPVKLADLSNYYPKIEAVCETFRHEIGLKCPK</sequence>
<dbReference type="Proteomes" id="UP000438874">
    <property type="component" value="Unassembled WGS sequence"/>
</dbReference>
<accession>A0A6H9GCA3</accession>
<evidence type="ECO:0000313" key="2">
    <source>
        <dbReference type="Proteomes" id="UP000438874"/>
    </source>
</evidence>
<name>A0A6H9GCA3_MICAE</name>
<reference evidence="1 2" key="1">
    <citation type="submission" date="2019-02" db="EMBL/GenBank/DDBJ databases">
        <title>Draft genome sequence of Arthrospira platensis NIES-3787.</title>
        <authorList>
            <person name="Yamaguchi H."/>
            <person name="Suzuki S."/>
            <person name="Kawachi M."/>
        </authorList>
    </citation>
    <scope>NUCLEOTIDE SEQUENCE [LARGE SCALE GENOMIC DNA]</scope>
    <source>
        <strain evidence="1 2">NIES-3787</strain>
    </source>
</reference>
<organism evidence="1 2">
    <name type="scientific">Microcystis aeruginosa NIES-3787</name>
    <dbReference type="NCBI Taxonomy" id="2517782"/>
    <lineage>
        <taxon>Bacteria</taxon>
        <taxon>Bacillati</taxon>
        <taxon>Cyanobacteriota</taxon>
        <taxon>Cyanophyceae</taxon>
        <taxon>Oscillatoriophycideae</taxon>
        <taxon>Chroococcales</taxon>
        <taxon>Microcystaceae</taxon>
        <taxon>Microcystis</taxon>
    </lineage>
</organism>
<gene>
    <name evidence="1" type="ORF">NIES3787_32670</name>
</gene>